<evidence type="ECO:0000256" key="3">
    <source>
        <dbReference type="ARBA" id="ARBA00022837"/>
    </source>
</evidence>
<dbReference type="OrthoDB" id="191686at2759"/>
<evidence type="ECO:0000256" key="2">
    <source>
        <dbReference type="ARBA" id="ARBA00022737"/>
    </source>
</evidence>
<feature type="domain" description="EF-hand" evidence="4">
    <location>
        <begin position="42"/>
        <end position="77"/>
    </location>
</feature>
<keyword evidence="1" id="KW-0479">Metal-binding</keyword>
<organism evidence="5 6">
    <name type="scientific">Diatraea saccharalis</name>
    <name type="common">sugarcane borer</name>
    <dbReference type="NCBI Taxonomy" id="40085"/>
    <lineage>
        <taxon>Eukaryota</taxon>
        <taxon>Metazoa</taxon>
        <taxon>Ecdysozoa</taxon>
        <taxon>Arthropoda</taxon>
        <taxon>Hexapoda</taxon>
        <taxon>Insecta</taxon>
        <taxon>Pterygota</taxon>
        <taxon>Neoptera</taxon>
        <taxon>Endopterygota</taxon>
        <taxon>Lepidoptera</taxon>
        <taxon>Glossata</taxon>
        <taxon>Ditrysia</taxon>
        <taxon>Pyraloidea</taxon>
        <taxon>Crambidae</taxon>
        <taxon>Crambinae</taxon>
        <taxon>Diatraea</taxon>
    </lineage>
</organism>
<keyword evidence="6" id="KW-1185">Reference proteome</keyword>
<evidence type="ECO:0000259" key="4">
    <source>
        <dbReference type="PROSITE" id="PS50222"/>
    </source>
</evidence>
<evidence type="ECO:0000313" key="5">
    <source>
        <dbReference type="EMBL" id="CAG9796332.1"/>
    </source>
</evidence>
<evidence type="ECO:0000256" key="1">
    <source>
        <dbReference type="ARBA" id="ARBA00022723"/>
    </source>
</evidence>
<dbReference type="Gene3D" id="1.10.238.10">
    <property type="entry name" value="EF-hand"/>
    <property type="match status" value="1"/>
</dbReference>
<gene>
    <name evidence="5" type="ORF">DIATSA_LOCUS13529</name>
</gene>
<keyword evidence="2" id="KW-0677">Repeat</keyword>
<proteinExistence type="predicted"/>
<dbReference type="SUPFAM" id="SSF47473">
    <property type="entry name" value="EF-hand"/>
    <property type="match status" value="1"/>
</dbReference>
<sequence>MITEEAILERIWITWDRGAAGGEGALRFEAWVRGLSILLKGTEEERRNHCFAVYDLNADGFITRDEMFTLLKNSLLKQPGDEDPDEGVRELVELVLKKLDIDKDGRVSIEDYKSAVDQEPLLLEAFGQCLPSRRQATTFLKTLNPKL</sequence>
<dbReference type="Pfam" id="PF13499">
    <property type="entry name" value="EF-hand_7"/>
    <property type="match status" value="1"/>
</dbReference>
<protein>
    <recommendedName>
        <fullName evidence="4">EF-hand domain-containing protein</fullName>
    </recommendedName>
</protein>
<name>A0A9N9RGR7_9NEOP</name>
<keyword evidence="3" id="KW-0106">Calcium</keyword>
<dbReference type="InterPro" id="IPR011992">
    <property type="entry name" value="EF-hand-dom_pair"/>
</dbReference>
<dbReference type="Proteomes" id="UP001153714">
    <property type="component" value="Chromosome 9"/>
</dbReference>
<reference evidence="5" key="2">
    <citation type="submission" date="2022-10" db="EMBL/GenBank/DDBJ databases">
        <authorList>
            <consortium name="ENA_rothamsted_submissions"/>
            <consortium name="culmorum"/>
            <person name="King R."/>
        </authorList>
    </citation>
    <scope>NUCLEOTIDE SEQUENCE</scope>
</reference>
<dbReference type="CDD" id="cd00051">
    <property type="entry name" value="EFh"/>
    <property type="match status" value="1"/>
</dbReference>
<dbReference type="PANTHER" id="PTHR23055:SF60">
    <property type="entry name" value="CALAXIN"/>
    <property type="match status" value="1"/>
</dbReference>
<feature type="domain" description="EF-hand" evidence="4">
    <location>
        <begin position="87"/>
        <end position="122"/>
    </location>
</feature>
<dbReference type="PANTHER" id="PTHR23055">
    <property type="entry name" value="CALCIUM BINDING PROTEINS"/>
    <property type="match status" value="1"/>
</dbReference>
<dbReference type="PROSITE" id="PS50222">
    <property type="entry name" value="EF_HAND_2"/>
    <property type="match status" value="2"/>
</dbReference>
<dbReference type="EMBL" id="OU893340">
    <property type="protein sequence ID" value="CAG9796332.1"/>
    <property type="molecule type" value="Genomic_DNA"/>
</dbReference>
<accession>A0A9N9RGR7</accession>
<dbReference type="InterPro" id="IPR018247">
    <property type="entry name" value="EF_Hand_1_Ca_BS"/>
</dbReference>
<evidence type="ECO:0000313" key="6">
    <source>
        <dbReference type="Proteomes" id="UP001153714"/>
    </source>
</evidence>
<dbReference type="GO" id="GO:0005509">
    <property type="term" value="F:calcium ion binding"/>
    <property type="evidence" value="ECO:0007669"/>
    <property type="project" value="InterPro"/>
</dbReference>
<dbReference type="PROSITE" id="PS00018">
    <property type="entry name" value="EF_HAND_1"/>
    <property type="match status" value="2"/>
</dbReference>
<reference evidence="5" key="1">
    <citation type="submission" date="2021-12" db="EMBL/GenBank/DDBJ databases">
        <authorList>
            <person name="King R."/>
        </authorList>
    </citation>
    <scope>NUCLEOTIDE SEQUENCE</scope>
</reference>
<dbReference type="AlphaFoldDB" id="A0A9N9RGR7"/>
<dbReference type="InterPro" id="IPR002048">
    <property type="entry name" value="EF_hand_dom"/>
</dbReference>
<dbReference type="InterPro" id="IPR028846">
    <property type="entry name" value="Recoverin"/>
</dbReference>
<dbReference type="SMART" id="SM00054">
    <property type="entry name" value="EFh"/>
    <property type="match status" value="2"/>
</dbReference>